<sequence>MSIDCSLSNSSNCSWFDLIKDEFYTPLGPPKPAVHHPEHLFNLIYSPLEPNCHTLRIVSLIDDSASFVLSLGVKCASHLAASLAVFFNVNFRQPNDSAAISCITRDAVTMNLAQKCGHIAGEQLRLTFSDDGDQLAIEDLAMDVPTSLTLQKTKHQTDMGCVCRSLKTYWMERWSCMMIAEQEVLTAKQNSTSNGT</sequence>
<comment type="caution">
    <text evidence="1">The sequence shown here is derived from an EMBL/GenBank/DDBJ whole genome shotgun (WGS) entry which is preliminary data.</text>
</comment>
<proteinExistence type="predicted"/>
<dbReference type="Proteomes" id="UP001562425">
    <property type="component" value="Unassembled WGS sequence"/>
</dbReference>
<gene>
    <name evidence="1" type="ORF">pipiens_004678</name>
</gene>
<evidence type="ECO:0000313" key="2">
    <source>
        <dbReference type="Proteomes" id="UP001562425"/>
    </source>
</evidence>
<protein>
    <submittedName>
        <fullName evidence="1">Uncharacterized protein</fullName>
    </submittedName>
</protein>
<organism evidence="1 2">
    <name type="scientific">Culex pipiens pipiens</name>
    <name type="common">Northern house mosquito</name>
    <dbReference type="NCBI Taxonomy" id="38569"/>
    <lineage>
        <taxon>Eukaryota</taxon>
        <taxon>Metazoa</taxon>
        <taxon>Ecdysozoa</taxon>
        <taxon>Arthropoda</taxon>
        <taxon>Hexapoda</taxon>
        <taxon>Insecta</taxon>
        <taxon>Pterygota</taxon>
        <taxon>Neoptera</taxon>
        <taxon>Endopterygota</taxon>
        <taxon>Diptera</taxon>
        <taxon>Nematocera</taxon>
        <taxon>Culicoidea</taxon>
        <taxon>Culicidae</taxon>
        <taxon>Culicinae</taxon>
        <taxon>Culicini</taxon>
        <taxon>Culex</taxon>
        <taxon>Culex</taxon>
    </lineage>
</organism>
<name>A0ABD1CG83_CULPP</name>
<reference evidence="1 2" key="1">
    <citation type="submission" date="2024-05" db="EMBL/GenBank/DDBJ databases">
        <title>Culex pipiens pipiens assembly and annotation.</title>
        <authorList>
            <person name="Alout H."/>
            <person name="Durand T."/>
        </authorList>
    </citation>
    <scope>NUCLEOTIDE SEQUENCE [LARGE SCALE GENOMIC DNA]</scope>
    <source>
        <strain evidence="1">HA-2024</strain>
        <tissue evidence="1">Whole body</tissue>
    </source>
</reference>
<evidence type="ECO:0000313" key="1">
    <source>
        <dbReference type="EMBL" id="KAL1375378.1"/>
    </source>
</evidence>
<accession>A0ABD1CG83</accession>
<keyword evidence="2" id="KW-1185">Reference proteome</keyword>
<dbReference type="AlphaFoldDB" id="A0ABD1CG83"/>
<dbReference type="EMBL" id="JBEHCU010012537">
    <property type="protein sequence ID" value="KAL1375378.1"/>
    <property type="molecule type" value="Genomic_DNA"/>
</dbReference>